<dbReference type="EMBL" id="JAKNSF020000069">
    <property type="protein sequence ID" value="KAK7721647.1"/>
    <property type="molecule type" value="Genomic_DNA"/>
</dbReference>
<name>A0ABR1NZM2_DIAER</name>
<dbReference type="Proteomes" id="UP001430848">
    <property type="component" value="Unassembled WGS sequence"/>
</dbReference>
<feature type="compositionally biased region" description="Polar residues" evidence="1">
    <location>
        <begin position="82"/>
        <end position="102"/>
    </location>
</feature>
<organism evidence="2 3">
    <name type="scientific">Diaporthe eres</name>
    <name type="common">Phomopsis oblonga</name>
    <dbReference type="NCBI Taxonomy" id="83184"/>
    <lineage>
        <taxon>Eukaryota</taxon>
        <taxon>Fungi</taxon>
        <taxon>Dikarya</taxon>
        <taxon>Ascomycota</taxon>
        <taxon>Pezizomycotina</taxon>
        <taxon>Sordariomycetes</taxon>
        <taxon>Sordariomycetidae</taxon>
        <taxon>Diaporthales</taxon>
        <taxon>Diaporthaceae</taxon>
        <taxon>Diaporthe</taxon>
        <taxon>Diaporthe eres species complex</taxon>
    </lineage>
</organism>
<comment type="caution">
    <text evidence="2">The sequence shown here is derived from an EMBL/GenBank/DDBJ whole genome shotgun (WGS) entry which is preliminary data.</text>
</comment>
<feature type="compositionally biased region" description="Basic and acidic residues" evidence="1">
    <location>
        <begin position="142"/>
        <end position="152"/>
    </location>
</feature>
<evidence type="ECO:0000313" key="3">
    <source>
        <dbReference type="Proteomes" id="UP001430848"/>
    </source>
</evidence>
<reference evidence="2 3" key="1">
    <citation type="submission" date="2024-02" db="EMBL/GenBank/DDBJ databases">
        <title>De novo assembly and annotation of 12 fungi associated with fruit tree decline syndrome in Ontario, Canada.</title>
        <authorList>
            <person name="Sulman M."/>
            <person name="Ellouze W."/>
            <person name="Ilyukhin E."/>
        </authorList>
    </citation>
    <scope>NUCLEOTIDE SEQUENCE [LARGE SCALE GENOMIC DNA]</scope>
    <source>
        <strain evidence="2 3">M169</strain>
    </source>
</reference>
<gene>
    <name evidence="2" type="ORF">SLS63_009430</name>
</gene>
<evidence type="ECO:0000313" key="2">
    <source>
        <dbReference type="EMBL" id="KAK7721647.1"/>
    </source>
</evidence>
<protein>
    <submittedName>
        <fullName evidence="2">Uncharacterized protein</fullName>
    </submittedName>
</protein>
<sequence length="310" mass="33459">MEKRSKWKLFSKDKSKSPIHGSGFSPPQDTSNGNRLDVPDANNSETTNSLTTEGSSNASATLTNPSTNPSSNNTSNPGYMNGDTTNGMTANGPGSQPLTSPSAPGVYDSIATPPVPERNTNRHGGPQNFSYPGRNESPPDNYFRETPKEPRSTLESLKTAAVGLHGVGETLRGTLNDSVDRRFGSSQQAREKNQAAIDAGRFEIEQRRFYQPYRPEDGRQAEDQQERALEQQEHLQPGSATAPADATDRASWGTFGAPDGDAGVSNRLGKLFGKTTPSVSQVDRPTPVETPKERTRLRKRSSSALGVVQE</sequence>
<proteinExistence type="predicted"/>
<accession>A0ABR1NZM2</accession>
<evidence type="ECO:0000256" key="1">
    <source>
        <dbReference type="SAM" id="MobiDB-lite"/>
    </source>
</evidence>
<feature type="compositionally biased region" description="Basic and acidic residues" evidence="1">
    <location>
        <begin position="200"/>
        <end position="233"/>
    </location>
</feature>
<feature type="compositionally biased region" description="Polar residues" evidence="1">
    <location>
        <begin position="25"/>
        <end position="34"/>
    </location>
</feature>
<keyword evidence="3" id="KW-1185">Reference proteome</keyword>
<feature type="region of interest" description="Disordered" evidence="1">
    <location>
        <begin position="177"/>
        <end position="310"/>
    </location>
</feature>
<feature type="compositionally biased region" description="Basic and acidic residues" evidence="1">
    <location>
        <begin position="1"/>
        <end position="16"/>
    </location>
</feature>
<feature type="compositionally biased region" description="Low complexity" evidence="1">
    <location>
        <begin position="42"/>
        <end position="77"/>
    </location>
</feature>
<feature type="region of interest" description="Disordered" evidence="1">
    <location>
        <begin position="1"/>
        <end position="153"/>
    </location>
</feature>
<feature type="compositionally biased region" description="Basic and acidic residues" evidence="1">
    <location>
        <begin position="178"/>
        <end position="193"/>
    </location>
</feature>